<dbReference type="InterPro" id="IPR022452">
    <property type="entry name" value="MqsA"/>
</dbReference>
<accession>A0ABP9LC04</accession>
<organism evidence="2 3">
    <name type="scientific">Lysobacter panacisoli</name>
    <dbReference type="NCBI Taxonomy" id="1255263"/>
    <lineage>
        <taxon>Bacteria</taxon>
        <taxon>Pseudomonadati</taxon>
        <taxon>Pseudomonadota</taxon>
        <taxon>Gammaproteobacteria</taxon>
        <taxon>Lysobacterales</taxon>
        <taxon>Lysobacteraceae</taxon>
        <taxon>Lysobacter</taxon>
    </lineage>
</organism>
<keyword evidence="3" id="KW-1185">Reference proteome</keyword>
<evidence type="ECO:0000313" key="2">
    <source>
        <dbReference type="EMBL" id="GAA5075356.1"/>
    </source>
</evidence>
<dbReference type="InterPro" id="IPR010982">
    <property type="entry name" value="Lambda_DNA-bd_dom_sf"/>
</dbReference>
<name>A0ABP9LC04_9GAMM</name>
<dbReference type="InterPro" id="IPR001387">
    <property type="entry name" value="Cro/C1-type_HTH"/>
</dbReference>
<dbReference type="PROSITE" id="PS50943">
    <property type="entry name" value="HTH_CROC1"/>
    <property type="match status" value="1"/>
</dbReference>
<dbReference type="CDD" id="cd00093">
    <property type="entry name" value="HTH_XRE"/>
    <property type="match status" value="1"/>
</dbReference>
<sequence>MVRDKKLSYEGATLLVPGVEASVCSVCEERVVLPEQARRNDRRYADARRAHDGLLTSEEIEGWRTRFGLTQQQAAQLLGGGANAFSKYERGEVTQSRSMDLLIRASSEIEEVRVFLGQRASLAFGPPQVWETVKEVDVAPARSTPKKRESAEVVLLKVKKALSSAQATNDGKWHVDDGEAELRLKYG</sequence>
<protein>
    <recommendedName>
        <fullName evidence="1">HTH cro/C1-type domain-containing protein</fullName>
    </recommendedName>
</protein>
<feature type="domain" description="HTH cro/C1-type" evidence="1">
    <location>
        <begin position="60"/>
        <end position="96"/>
    </location>
</feature>
<comment type="caution">
    <text evidence="2">The sequence shown here is derived from an EMBL/GenBank/DDBJ whole genome shotgun (WGS) entry which is preliminary data.</text>
</comment>
<dbReference type="Gene3D" id="1.10.260.40">
    <property type="entry name" value="lambda repressor-like DNA-binding domains"/>
    <property type="match status" value="1"/>
</dbReference>
<dbReference type="SUPFAM" id="SSF47413">
    <property type="entry name" value="lambda repressor-like DNA-binding domains"/>
    <property type="match status" value="1"/>
</dbReference>
<dbReference type="Proteomes" id="UP001501083">
    <property type="component" value="Unassembled WGS sequence"/>
</dbReference>
<dbReference type="EMBL" id="BAABKY010000002">
    <property type="protein sequence ID" value="GAA5075356.1"/>
    <property type="molecule type" value="Genomic_DNA"/>
</dbReference>
<dbReference type="NCBIfam" id="TIGR03830">
    <property type="entry name" value="CxxCG_CxxCG_HTH"/>
    <property type="match status" value="1"/>
</dbReference>
<evidence type="ECO:0000259" key="1">
    <source>
        <dbReference type="PROSITE" id="PS50943"/>
    </source>
</evidence>
<evidence type="ECO:0000313" key="3">
    <source>
        <dbReference type="Proteomes" id="UP001501083"/>
    </source>
</evidence>
<gene>
    <name evidence="2" type="ORF">GCM10025759_18830</name>
</gene>
<dbReference type="Pfam" id="PF15731">
    <property type="entry name" value="MqsA_antitoxin"/>
    <property type="match status" value="1"/>
</dbReference>
<dbReference type="InterPro" id="IPR032758">
    <property type="entry name" value="MqsA/HigA-2"/>
</dbReference>
<dbReference type="Gene3D" id="3.10.20.860">
    <property type="match status" value="1"/>
</dbReference>
<reference evidence="3" key="1">
    <citation type="journal article" date="2019" name="Int. J. Syst. Evol. Microbiol.">
        <title>The Global Catalogue of Microorganisms (GCM) 10K type strain sequencing project: providing services to taxonomists for standard genome sequencing and annotation.</title>
        <authorList>
            <consortium name="The Broad Institute Genomics Platform"/>
            <consortium name="The Broad Institute Genome Sequencing Center for Infectious Disease"/>
            <person name="Wu L."/>
            <person name="Ma J."/>
        </authorList>
    </citation>
    <scope>NUCLEOTIDE SEQUENCE [LARGE SCALE GENOMIC DNA]</scope>
    <source>
        <strain evidence="3">JCM 19212</strain>
    </source>
</reference>
<proteinExistence type="predicted"/>